<dbReference type="AlphaFoldDB" id="A0A8H3J0Q1"/>
<dbReference type="PANTHER" id="PTHR33112">
    <property type="entry name" value="DOMAIN PROTEIN, PUTATIVE-RELATED"/>
    <property type="match status" value="1"/>
</dbReference>
<gene>
    <name evidence="2" type="ORF">IMSHALPRED_000842</name>
</gene>
<evidence type="ECO:0000313" key="3">
    <source>
        <dbReference type="Proteomes" id="UP000664534"/>
    </source>
</evidence>
<protein>
    <recommendedName>
        <fullName evidence="1">Heterokaryon incompatibility domain-containing protein</fullName>
    </recommendedName>
</protein>
<evidence type="ECO:0000313" key="2">
    <source>
        <dbReference type="EMBL" id="CAF9938547.1"/>
    </source>
</evidence>
<proteinExistence type="predicted"/>
<evidence type="ECO:0000259" key="1">
    <source>
        <dbReference type="Pfam" id="PF06985"/>
    </source>
</evidence>
<dbReference type="Proteomes" id="UP000664534">
    <property type="component" value="Unassembled WGS sequence"/>
</dbReference>
<feature type="domain" description="Heterokaryon incompatibility" evidence="1">
    <location>
        <begin position="195"/>
        <end position="346"/>
    </location>
</feature>
<dbReference type="Pfam" id="PF06985">
    <property type="entry name" value="HET"/>
    <property type="match status" value="1"/>
</dbReference>
<accession>A0A8H3J0Q1</accession>
<dbReference type="OrthoDB" id="5125733at2759"/>
<name>A0A8H3J0Q1_9LECA</name>
<keyword evidence="3" id="KW-1185">Reference proteome</keyword>
<dbReference type="PANTHER" id="PTHR33112:SF16">
    <property type="entry name" value="HETEROKARYON INCOMPATIBILITY DOMAIN-CONTAINING PROTEIN"/>
    <property type="match status" value="1"/>
</dbReference>
<comment type="caution">
    <text evidence="2">The sequence shown here is derived from an EMBL/GenBank/DDBJ whole genome shotgun (WGS) entry which is preliminary data.</text>
</comment>
<reference evidence="2" key="1">
    <citation type="submission" date="2021-03" db="EMBL/GenBank/DDBJ databases">
        <authorList>
            <person name="Tagirdzhanova G."/>
        </authorList>
    </citation>
    <scope>NUCLEOTIDE SEQUENCE</scope>
</reference>
<dbReference type="InterPro" id="IPR010730">
    <property type="entry name" value="HET"/>
</dbReference>
<organism evidence="2 3">
    <name type="scientific">Imshaugia aleurites</name>
    <dbReference type="NCBI Taxonomy" id="172621"/>
    <lineage>
        <taxon>Eukaryota</taxon>
        <taxon>Fungi</taxon>
        <taxon>Dikarya</taxon>
        <taxon>Ascomycota</taxon>
        <taxon>Pezizomycotina</taxon>
        <taxon>Lecanoromycetes</taxon>
        <taxon>OSLEUM clade</taxon>
        <taxon>Lecanoromycetidae</taxon>
        <taxon>Lecanorales</taxon>
        <taxon>Lecanorineae</taxon>
        <taxon>Parmeliaceae</taxon>
        <taxon>Imshaugia</taxon>
    </lineage>
</organism>
<sequence>MQSLVCEACWTDIFDTEAIQKFWVQESFDFCYTTTWARVVQSAESACNWCRFLASTLPSPETPQWPSAWSPTTDLLVILDKADMVENTSPQGLNHCQIDLCSEPGSRDWHVELDLFVDDAADSAGIVTAQPLQTRLNSAEAYSQISRWLDQCEKHLDCCGVPLYTKLPSRLVEVAPADSLSVPCLRTTSGLNGSYLALSYCWGPNQPYVLTTKNFEALTGKLEVKLLPRTIKDAIEVTKSLGFKYLWVDALCIMQDSAEAAARHDMNQELATMSQVYQNAVMTIVAACVPSVMDGFLKRRPGSGHSCFDIPCRLGPKRFFVAHIQEHSMYDDRSEPINTRAWTYQEQLLSPRLLIYASHTLQWQCRTLTCNLGSSYHYPNPSVAPRLPSVQNLLLDSPEGNQKPQQLSPDIPHPILKHWLKIVTSYSTRKSSLPSDKLPALSALAVSYAPIFGPQYLAGIWSRSAVQQLCWRGPDSRRFFTRPNRYRAPSWSWAALDGPVYFPSFLQADNASVCVRYHHFKIIDWHTGPKAANLPYGEVTAGKLIVTTVLRAATFDPSASPTVRFDAASSSADAELIQIAQGSSDTAEDNFARPVRCLAMYHGDGPGSPRIGGLMLVESSVDKGFFRRIGQCSADVSAFEGYPLHTVSIL</sequence>
<dbReference type="EMBL" id="CAJPDT010000109">
    <property type="protein sequence ID" value="CAF9938547.1"/>
    <property type="molecule type" value="Genomic_DNA"/>
</dbReference>